<dbReference type="PANTHER" id="PTHR42085">
    <property type="entry name" value="F-BOX DOMAIN-CONTAINING PROTEIN"/>
    <property type="match status" value="1"/>
</dbReference>
<dbReference type="KEGG" id="pfy:PFICI_08986"/>
<dbReference type="STRING" id="1229662.W3WZ40"/>
<name>W3WZ40_PESFW</name>
<dbReference type="OrthoDB" id="5229512at2759"/>
<keyword evidence="2" id="KW-1185">Reference proteome</keyword>
<dbReference type="GeneID" id="19273999"/>
<protein>
    <submittedName>
        <fullName evidence="1">Uncharacterized protein</fullName>
    </submittedName>
</protein>
<dbReference type="InParanoid" id="W3WZ40"/>
<dbReference type="eggNOG" id="ENOG502RPYR">
    <property type="taxonomic scope" value="Eukaryota"/>
</dbReference>
<sequence length="456" mass="52706">MSLEDPESTESLLDLGRSTAKYYWEASLGRLGSLARRYSLPGYYDTSMMAQPSPSSPSPFLELPPEIREHIYRIILHPDANRLHHPDEYTDYSYRDALALFRLNRQIWYEARKVFRDLNVFVRIETPFPNAREYVAFEGHVPILMQGERAARFRDWSLSASIGAPQTPIAESDPHHIVILLDDLEKFAQIWLYSDLSNPGLNRFLSLKLRLRDPYTPEWEDRRMPKSLQRRLIAPFGTVKNLRQVQITGDPTPLASIEADMRAEMAKPYPSPEQCLVETTRLKDAGNTELKAGRYQAALDLYTQAWAAMFIVVKGRARHVHGEAYFARELREEPYVGRSGQLERLALRIQLVASTCLAYLKLGDWEEVIFWGMRTIHMFQQMSGADEREVEPQQELVPDNFPGRLQIGRIYYRTAMAYKNCKDRDQAKKLLRVAQAYMPNDVVIREELASYTLKLG</sequence>
<dbReference type="InterPro" id="IPR011990">
    <property type="entry name" value="TPR-like_helical_dom_sf"/>
</dbReference>
<organism evidence="1 2">
    <name type="scientific">Pestalotiopsis fici (strain W106-1 / CGMCC3.15140)</name>
    <dbReference type="NCBI Taxonomy" id="1229662"/>
    <lineage>
        <taxon>Eukaryota</taxon>
        <taxon>Fungi</taxon>
        <taxon>Dikarya</taxon>
        <taxon>Ascomycota</taxon>
        <taxon>Pezizomycotina</taxon>
        <taxon>Sordariomycetes</taxon>
        <taxon>Xylariomycetidae</taxon>
        <taxon>Amphisphaeriales</taxon>
        <taxon>Sporocadaceae</taxon>
        <taxon>Pestalotiopsis</taxon>
    </lineage>
</organism>
<proteinExistence type="predicted"/>
<dbReference type="OMA" id="KAFHAIH"/>
<dbReference type="AlphaFoldDB" id="W3WZ40"/>
<dbReference type="RefSeq" id="XP_007835758.1">
    <property type="nucleotide sequence ID" value="XM_007837567.1"/>
</dbReference>
<gene>
    <name evidence="1" type="ORF">PFICI_08986</name>
</gene>
<accession>W3WZ40</accession>
<evidence type="ECO:0000313" key="1">
    <source>
        <dbReference type="EMBL" id="ETS79133.1"/>
    </source>
</evidence>
<dbReference type="EMBL" id="KI912114">
    <property type="protein sequence ID" value="ETS79133.1"/>
    <property type="molecule type" value="Genomic_DNA"/>
</dbReference>
<dbReference type="PANTHER" id="PTHR42085:SF1">
    <property type="entry name" value="F-BOX DOMAIN-CONTAINING PROTEIN"/>
    <property type="match status" value="1"/>
</dbReference>
<evidence type="ECO:0000313" key="2">
    <source>
        <dbReference type="Proteomes" id="UP000030651"/>
    </source>
</evidence>
<dbReference type="SUPFAM" id="SSF48452">
    <property type="entry name" value="TPR-like"/>
    <property type="match status" value="1"/>
</dbReference>
<dbReference type="HOGENOM" id="CLU_040833_0_0_1"/>
<reference evidence="2" key="1">
    <citation type="journal article" date="2015" name="BMC Genomics">
        <title>Genomic and transcriptomic analysis of the endophytic fungus Pestalotiopsis fici reveals its lifestyle and high potential for synthesis of natural products.</title>
        <authorList>
            <person name="Wang X."/>
            <person name="Zhang X."/>
            <person name="Liu L."/>
            <person name="Xiang M."/>
            <person name="Wang W."/>
            <person name="Sun X."/>
            <person name="Che Y."/>
            <person name="Guo L."/>
            <person name="Liu G."/>
            <person name="Guo L."/>
            <person name="Wang C."/>
            <person name="Yin W.B."/>
            <person name="Stadler M."/>
            <person name="Zhang X."/>
            <person name="Liu X."/>
        </authorList>
    </citation>
    <scope>NUCLEOTIDE SEQUENCE [LARGE SCALE GENOMIC DNA]</scope>
    <source>
        <strain evidence="2">W106-1 / CGMCC3.15140</strain>
    </source>
</reference>
<dbReference type="InterPro" id="IPR038883">
    <property type="entry name" value="AN11006-like"/>
</dbReference>
<dbReference type="Proteomes" id="UP000030651">
    <property type="component" value="Unassembled WGS sequence"/>
</dbReference>
<dbReference type="Gene3D" id="1.25.40.10">
    <property type="entry name" value="Tetratricopeptide repeat domain"/>
    <property type="match status" value="1"/>
</dbReference>